<gene>
    <name evidence="1" type="ORF">CLORY_24330</name>
</gene>
<evidence type="ECO:0000313" key="2">
    <source>
        <dbReference type="Proteomes" id="UP000190080"/>
    </source>
</evidence>
<comment type="caution">
    <text evidence="1">The sequence shown here is derived from an EMBL/GenBank/DDBJ whole genome shotgun (WGS) entry which is preliminary data.</text>
</comment>
<proteinExistence type="predicted"/>
<protein>
    <recommendedName>
        <fullName evidence="3">DUF1573 domain-containing protein</fullName>
    </recommendedName>
</protein>
<organism evidence="1 2">
    <name type="scientific">Clostridium oryzae</name>
    <dbReference type="NCBI Taxonomy" id="1450648"/>
    <lineage>
        <taxon>Bacteria</taxon>
        <taxon>Bacillati</taxon>
        <taxon>Bacillota</taxon>
        <taxon>Clostridia</taxon>
        <taxon>Eubacteriales</taxon>
        <taxon>Clostridiaceae</taxon>
        <taxon>Clostridium</taxon>
    </lineage>
</organism>
<name>A0A1V4IMI2_9CLOT</name>
<sequence>MKNVIKDILLDEFQDEVENSLIRHKSILDTLTKFQESNSRVNRAIAKAVTSCGCIEVNAGKQHMPTDKDVLEDLNKCLSSHLQGKLCDNCRERIEFEIGNNIFYLTALCNLLDINIYDILIREADKITTLGKYNLR</sequence>
<keyword evidence="2" id="KW-1185">Reference proteome</keyword>
<dbReference type="AlphaFoldDB" id="A0A1V4IMI2"/>
<evidence type="ECO:0008006" key="3">
    <source>
        <dbReference type="Google" id="ProtNLM"/>
    </source>
</evidence>
<accession>A0A1V4IMI2</accession>
<evidence type="ECO:0000313" key="1">
    <source>
        <dbReference type="EMBL" id="OPJ61040.1"/>
    </source>
</evidence>
<dbReference type="EMBL" id="MZGV01000025">
    <property type="protein sequence ID" value="OPJ61040.1"/>
    <property type="molecule type" value="Genomic_DNA"/>
</dbReference>
<reference evidence="1 2" key="1">
    <citation type="submission" date="2017-03" db="EMBL/GenBank/DDBJ databases">
        <title>Genome sequence of Clostridium oryzae DSM 28571.</title>
        <authorList>
            <person name="Poehlein A."/>
            <person name="Daniel R."/>
        </authorList>
    </citation>
    <scope>NUCLEOTIDE SEQUENCE [LARGE SCALE GENOMIC DNA]</scope>
    <source>
        <strain evidence="1 2">DSM 28571</strain>
    </source>
</reference>
<dbReference type="STRING" id="1450648.CLORY_24330"/>
<dbReference type="Proteomes" id="UP000190080">
    <property type="component" value="Unassembled WGS sequence"/>
</dbReference>